<keyword evidence="5" id="KW-1185">Reference proteome</keyword>
<dbReference type="OMA" id="DESCENH"/>
<dbReference type="AlphaFoldDB" id="D8TEP2"/>
<dbReference type="PANTHER" id="PTHR13318:SF28">
    <property type="entry name" value="CORONATINE-INSENSITIVE PROTEIN HOMOLOG 2"/>
    <property type="match status" value="1"/>
</dbReference>
<dbReference type="OrthoDB" id="550575at2759"/>
<dbReference type="InterPro" id="IPR006553">
    <property type="entry name" value="Leu-rich_rpt_Cys-con_subtyp"/>
</dbReference>
<name>D8TEP2_SELML</name>
<feature type="compositionally biased region" description="Gly residues" evidence="1">
    <location>
        <begin position="667"/>
        <end position="676"/>
    </location>
</feature>
<feature type="domain" description="COI1 F-box" evidence="2">
    <location>
        <begin position="20"/>
        <end position="57"/>
    </location>
</feature>
<dbReference type="CDD" id="cd22159">
    <property type="entry name" value="F-box_AtTIR1-like"/>
    <property type="match status" value="1"/>
</dbReference>
<dbReference type="GO" id="GO:0031146">
    <property type="term" value="P:SCF-dependent proteasomal ubiquitin-dependent protein catabolic process"/>
    <property type="evidence" value="ECO:0000318"/>
    <property type="project" value="GO_Central"/>
</dbReference>
<dbReference type="Proteomes" id="UP000001514">
    <property type="component" value="Unassembled WGS sequence"/>
</dbReference>
<accession>D8TEP2</accession>
<dbReference type="InParanoid" id="D8TEP2"/>
<dbReference type="KEGG" id="smo:SELMODRAFT_449292"/>
<dbReference type="STRING" id="88036.D8TEP2"/>
<protein>
    <submittedName>
        <fullName evidence="4">Uncharacterized protein XFB</fullName>
    </submittedName>
</protein>
<dbReference type="Gene3D" id="3.80.10.10">
    <property type="entry name" value="Ribonuclease Inhibitor"/>
    <property type="match status" value="1"/>
</dbReference>
<gene>
    <name evidence="4" type="primary">XFB</name>
    <name evidence="4" type="ORF">SELMODRAFT_449292</name>
</gene>
<dbReference type="Pfam" id="PF18511">
    <property type="entry name" value="F-box_5"/>
    <property type="match status" value="1"/>
</dbReference>
<dbReference type="EMBL" id="GL377745">
    <property type="protein sequence ID" value="EFJ04886.1"/>
    <property type="molecule type" value="Genomic_DNA"/>
</dbReference>
<feature type="region of interest" description="Disordered" evidence="1">
    <location>
        <begin position="642"/>
        <end position="689"/>
    </location>
</feature>
<dbReference type="Gramene" id="EFJ04886">
    <property type="protein sequence ID" value="EFJ04886"/>
    <property type="gene ID" value="SELMODRAFT_449292"/>
</dbReference>
<dbReference type="Gene3D" id="1.20.1280.50">
    <property type="match status" value="1"/>
</dbReference>
<sequence length="727" mass="80542">MVESTRRRVPDDSRGLLCCIDDVLEKIFGYIKKPVERNAISAVCKRFHELEARTRHHVLVYNMYAVNPMKLFERFPSVRSITIKGNPRLVDFDILPRDWAGHAGPWIAAIKAHPQLNRFRIKRMTITDSQIEELCAACGPNLKIMQFDKCSGFSTQGLQALAKFCKNLTHLGLAQSMIDSTSDTKWLKDLVNSCPALEYLDLSLIEMGDVDEAVLVKLAERCKLLKLWESETQNSERFLPVLQKCSSNLSDLGIERINSNSETSLLAKCTALEGLSGIFDLVDDGMHAFMSVSSRLTRLDLSYSNLTEVEIAEVLRACPNLQYLRVLDLAGDHGLQALGNSCKDLHRLVVESPSAIDGGVVTHAGLMAVAQGCRNLQKLIFYPSFITNEAFYALAYNCPNLMDVRICLIQSSSTGENMPWECLDEGVTALVRECRSLYRLTLCFDVQADVEFLTDAGVAAIGEYGKKIRVLTLVHCGSSDMGLVPVLRGCNKLQRLEIRKCRFGDESMQEIALNSELHLKHLFVQGCEVTIDGLSSLAYRAKHTNSRFYVEVIGCKDGRCLEEHRYSCTDESCENHHAFSLSCSHWQILAYHSLTEPRDDTPWFIHRFDSILSEASSLPFTRAEPGGALQLMPESSSGGIDLDLSTGGIDLNEDSSEPLQLMPESSGSGGGGGSGGIDLNEPAEESCSSFPGFERKEVFHFPDILERVAAEPTLHLGAPLVLQASLL</sequence>
<evidence type="ECO:0000256" key="1">
    <source>
        <dbReference type="SAM" id="MobiDB-lite"/>
    </source>
</evidence>
<dbReference type="SUPFAM" id="SSF52047">
    <property type="entry name" value="RNI-like"/>
    <property type="match status" value="2"/>
</dbReference>
<organism evidence="5">
    <name type="scientific">Selaginella moellendorffii</name>
    <name type="common">Spikemoss</name>
    <dbReference type="NCBI Taxonomy" id="88036"/>
    <lineage>
        <taxon>Eukaryota</taxon>
        <taxon>Viridiplantae</taxon>
        <taxon>Streptophyta</taxon>
        <taxon>Embryophyta</taxon>
        <taxon>Tracheophyta</taxon>
        <taxon>Lycopodiopsida</taxon>
        <taxon>Selaginellales</taxon>
        <taxon>Selaginellaceae</taxon>
        <taxon>Selaginella</taxon>
    </lineage>
</organism>
<reference evidence="4 5" key="1">
    <citation type="journal article" date="2011" name="Science">
        <title>The Selaginella genome identifies genetic changes associated with the evolution of vascular plants.</title>
        <authorList>
            <person name="Banks J.A."/>
            <person name="Nishiyama T."/>
            <person name="Hasebe M."/>
            <person name="Bowman J.L."/>
            <person name="Gribskov M."/>
            <person name="dePamphilis C."/>
            <person name="Albert V.A."/>
            <person name="Aono N."/>
            <person name="Aoyama T."/>
            <person name="Ambrose B.A."/>
            <person name="Ashton N.W."/>
            <person name="Axtell M.J."/>
            <person name="Barker E."/>
            <person name="Barker M.S."/>
            <person name="Bennetzen J.L."/>
            <person name="Bonawitz N.D."/>
            <person name="Chapple C."/>
            <person name="Cheng C."/>
            <person name="Correa L.G."/>
            <person name="Dacre M."/>
            <person name="DeBarry J."/>
            <person name="Dreyer I."/>
            <person name="Elias M."/>
            <person name="Engstrom E.M."/>
            <person name="Estelle M."/>
            <person name="Feng L."/>
            <person name="Finet C."/>
            <person name="Floyd S.K."/>
            <person name="Frommer W.B."/>
            <person name="Fujita T."/>
            <person name="Gramzow L."/>
            <person name="Gutensohn M."/>
            <person name="Harholt J."/>
            <person name="Hattori M."/>
            <person name="Heyl A."/>
            <person name="Hirai T."/>
            <person name="Hiwatashi Y."/>
            <person name="Ishikawa M."/>
            <person name="Iwata M."/>
            <person name="Karol K.G."/>
            <person name="Koehler B."/>
            <person name="Kolukisaoglu U."/>
            <person name="Kubo M."/>
            <person name="Kurata T."/>
            <person name="Lalonde S."/>
            <person name="Li K."/>
            <person name="Li Y."/>
            <person name="Litt A."/>
            <person name="Lyons E."/>
            <person name="Manning G."/>
            <person name="Maruyama T."/>
            <person name="Michael T.P."/>
            <person name="Mikami K."/>
            <person name="Miyazaki S."/>
            <person name="Morinaga S."/>
            <person name="Murata T."/>
            <person name="Mueller-Roeber B."/>
            <person name="Nelson D.R."/>
            <person name="Obara M."/>
            <person name="Oguri Y."/>
            <person name="Olmstead R.G."/>
            <person name="Onodera N."/>
            <person name="Petersen B.L."/>
            <person name="Pils B."/>
            <person name="Prigge M."/>
            <person name="Rensing S.A."/>
            <person name="Riano-Pachon D.M."/>
            <person name="Roberts A.W."/>
            <person name="Sato Y."/>
            <person name="Scheller H.V."/>
            <person name="Schulz B."/>
            <person name="Schulz C."/>
            <person name="Shakirov E.V."/>
            <person name="Shibagaki N."/>
            <person name="Shinohara N."/>
            <person name="Shippen D.E."/>
            <person name="Soerensen I."/>
            <person name="Sotooka R."/>
            <person name="Sugimoto N."/>
            <person name="Sugita M."/>
            <person name="Sumikawa N."/>
            <person name="Tanurdzic M."/>
            <person name="Theissen G."/>
            <person name="Ulvskov P."/>
            <person name="Wakazuki S."/>
            <person name="Weng J.K."/>
            <person name="Willats W.W."/>
            <person name="Wipf D."/>
            <person name="Wolf P.G."/>
            <person name="Yang L."/>
            <person name="Zimmer A.D."/>
            <person name="Zhu Q."/>
            <person name="Mitros T."/>
            <person name="Hellsten U."/>
            <person name="Loque D."/>
            <person name="Otillar R."/>
            <person name="Salamov A."/>
            <person name="Schmutz J."/>
            <person name="Shapiro H."/>
            <person name="Lindquist E."/>
            <person name="Lucas S."/>
            <person name="Rokhsar D."/>
            <person name="Grigoriev I.V."/>
        </authorList>
    </citation>
    <scope>NUCLEOTIDE SEQUENCE [LARGE SCALE GENOMIC DNA]</scope>
</reference>
<dbReference type="Pfam" id="PF18791">
    <property type="entry name" value="Transp_inhibit"/>
    <property type="match status" value="1"/>
</dbReference>
<dbReference type="InterPro" id="IPR041101">
    <property type="entry name" value="Transp_inhibit"/>
</dbReference>
<evidence type="ECO:0000313" key="4">
    <source>
        <dbReference type="EMBL" id="EFJ04886.1"/>
    </source>
</evidence>
<dbReference type="HOGENOM" id="CLU_022456_2_0_1"/>
<dbReference type="PANTHER" id="PTHR13318">
    <property type="entry name" value="PARTNER OF PAIRED, ISOFORM B-RELATED"/>
    <property type="match status" value="1"/>
</dbReference>
<dbReference type="InterPro" id="IPR032675">
    <property type="entry name" value="LRR_dom_sf"/>
</dbReference>
<evidence type="ECO:0000259" key="3">
    <source>
        <dbReference type="Pfam" id="PF18791"/>
    </source>
</evidence>
<dbReference type="GO" id="GO:0019005">
    <property type="term" value="C:SCF ubiquitin ligase complex"/>
    <property type="evidence" value="ECO:0000318"/>
    <property type="project" value="GO_Central"/>
</dbReference>
<evidence type="ECO:0000313" key="5">
    <source>
        <dbReference type="Proteomes" id="UP000001514"/>
    </source>
</evidence>
<dbReference type="SMART" id="SM00367">
    <property type="entry name" value="LRR_CC"/>
    <property type="match status" value="7"/>
</dbReference>
<proteinExistence type="predicted"/>
<evidence type="ECO:0000259" key="2">
    <source>
        <dbReference type="Pfam" id="PF18511"/>
    </source>
</evidence>
<dbReference type="InterPro" id="IPR041567">
    <property type="entry name" value="COI1_F-box"/>
</dbReference>
<feature type="domain" description="Transport inhibitor response 1" evidence="3">
    <location>
        <begin position="76"/>
        <end position="117"/>
    </location>
</feature>
<dbReference type="eggNOG" id="KOG1947">
    <property type="taxonomic scope" value="Eukaryota"/>
</dbReference>